<feature type="compositionally biased region" description="Polar residues" evidence="1">
    <location>
        <begin position="370"/>
        <end position="388"/>
    </location>
</feature>
<feature type="compositionally biased region" description="Polar residues" evidence="1">
    <location>
        <begin position="324"/>
        <end position="355"/>
    </location>
</feature>
<protein>
    <submittedName>
        <fullName evidence="2">Uncharacterized protein</fullName>
    </submittedName>
</protein>
<feature type="compositionally biased region" description="Low complexity" evidence="1">
    <location>
        <begin position="307"/>
        <end position="323"/>
    </location>
</feature>
<sequence length="687" mass="73821">MDDPVVAASAGSETETIGTDMQNPQRNSADEIAKFFDDIRSRQGIFSNQPSQNVIDGIDSSADENVKAAAEQYSCDYKPPMTLNKQNIYSINELILISKQLPEGHVEEIVFTLPKRKFWRLNHKQPEHGNQGKTMGHRGSNKGLNGSVSGKGFSGDDTNSLFEKKGNKGKYSRMTNGKRNGKFIKHERNGFMEEKDVTVNHDDLQALEEEFEPTGNSMADFESWKAKMKEMERRKKGLPAIEPSVSSKPSLSTTSSSISDFLGLNKIQNDTATNQPQLESIESEKGNSDDENGNLNKESHSDSAKGSYSRFSSFFTQSSSSSSLPTLGNTQESENPANKNSQNTLDDSTPNSRNPSVPGGSKLLSFFNKEASTPKGSRSQASLNTQDANPNPVNSSVVPPSQLHGQVPPQAPIRLPEQQLHQRSQHQHRHQQQQPQQRVLPPPSLPPSAMAPNQLQTNNAFFQNLLSKGELQNQKRNQPPGPPPGVMLPPGGQSSIPLGQQPPGIPPPQSGQPPAGMGMSAPFPMSMPPGPGAFPPRPPPGGHAGVPLGLQPPGTGHPAGKPRGSVGQPPMNDNSSNGAKGTSNSGGVNPRENAAGMQQSQALPLQPGMVPPQFIPGMAPPGFPMMPPNFNPMYVPPQGGLIPPPGGQGFFAPMPPPSGNMNFNAFPLQPPVFNQQHQEANNSESKK</sequence>
<feature type="region of interest" description="Disordered" evidence="1">
    <location>
        <begin position="145"/>
        <end position="177"/>
    </location>
</feature>
<feature type="compositionally biased region" description="Low complexity" evidence="1">
    <location>
        <begin position="488"/>
        <end position="502"/>
    </location>
</feature>
<evidence type="ECO:0000313" key="2">
    <source>
        <dbReference type="EMBL" id="GAV55449.1"/>
    </source>
</evidence>
<feature type="region of interest" description="Disordered" evidence="1">
    <location>
        <begin position="228"/>
        <end position="256"/>
    </location>
</feature>
<feature type="compositionally biased region" description="Low complexity" evidence="1">
    <location>
        <begin position="512"/>
        <end position="524"/>
    </location>
</feature>
<feature type="compositionally biased region" description="Low complexity" evidence="1">
    <location>
        <begin position="389"/>
        <end position="401"/>
    </location>
</feature>
<reference evidence="2 3" key="1">
    <citation type="submission" date="2016-08" db="EMBL/GenBank/DDBJ databases">
        <title>Draft genome sequence of allopolyploid Zygosaccharomyces rouxii.</title>
        <authorList>
            <person name="Watanabe J."/>
            <person name="Uehara K."/>
            <person name="Mogi Y."/>
            <person name="Tsukioka Y."/>
        </authorList>
    </citation>
    <scope>NUCLEOTIDE SEQUENCE [LARGE SCALE GENOMIC DNA]</scope>
    <source>
        <strain evidence="2 3">NBRC 110957</strain>
    </source>
</reference>
<feature type="compositionally biased region" description="Polar residues" evidence="1">
    <location>
        <begin position="271"/>
        <end position="280"/>
    </location>
</feature>
<feature type="region of interest" description="Disordered" evidence="1">
    <location>
        <begin position="472"/>
        <end position="616"/>
    </location>
</feature>
<evidence type="ECO:0000256" key="1">
    <source>
        <dbReference type="SAM" id="MobiDB-lite"/>
    </source>
</evidence>
<feature type="compositionally biased region" description="Polar residues" evidence="1">
    <location>
        <begin position="11"/>
        <end position="27"/>
    </location>
</feature>
<proteinExistence type="predicted"/>
<dbReference type="OrthoDB" id="4065296at2759"/>
<dbReference type="AlphaFoldDB" id="A0A1Q3AI95"/>
<feature type="compositionally biased region" description="Polar residues" evidence="1">
    <location>
        <begin position="672"/>
        <end position="687"/>
    </location>
</feature>
<dbReference type="Proteomes" id="UP000187013">
    <property type="component" value="Unassembled WGS sequence"/>
</dbReference>
<evidence type="ECO:0000313" key="3">
    <source>
        <dbReference type="Proteomes" id="UP000187013"/>
    </source>
</evidence>
<gene>
    <name evidence="2" type="ORF">ZYGR_0AV00800</name>
</gene>
<accession>A0A1Q3AI95</accession>
<feature type="region of interest" description="Disordered" evidence="1">
    <location>
        <begin position="271"/>
        <end position="453"/>
    </location>
</feature>
<feature type="compositionally biased region" description="Low complexity" evidence="1">
    <location>
        <begin position="244"/>
        <end position="256"/>
    </location>
</feature>
<feature type="compositionally biased region" description="Polar residues" evidence="1">
    <location>
        <begin position="571"/>
        <end position="587"/>
    </location>
</feature>
<name>A0A1Q3AI95_ZYGRO</name>
<feature type="region of interest" description="Disordered" evidence="1">
    <location>
        <begin position="1"/>
        <end position="27"/>
    </location>
</feature>
<organism evidence="2 3">
    <name type="scientific">Zygosaccharomyces rouxii</name>
    <dbReference type="NCBI Taxonomy" id="4956"/>
    <lineage>
        <taxon>Eukaryota</taxon>
        <taxon>Fungi</taxon>
        <taxon>Dikarya</taxon>
        <taxon>Ascomycota</taxon>
        <taxon>Saccharomycotina</taxon>
        <taxon>Saccharomycetes</taxon>
        <taxon>Saccharomycetales</taxon>
        <taxon>Saccharomycetaceae</taxon>
        <taxon>Zygosaccharomyces</taxon>
    </lineage>
</organism>
<comment type="caution">
    <text evidence="2">The sequence shown here is derived from an EMBL/GenBank/DDBJ whole genome shotgun (WGS) entry which is preliminary data.</text>
</comment>
<feature type="compositionally biased region" description="Pro residues" evidence="1">
    <location>
        <begin position="525"/>
        <end position="541"/>
    </location>
</feature>
<feature type="region of interest" description="Disordered" evidence="1">
    <location>
        <begin position="637"/>
        <end position="687"/>
    </location>
</feature>
<dbReference type="EMBL" id="BDGX01000048">
    <property type="protein sequence ID" value="GAV55449.1"/>
    <property type="molecule type" value="Genomic_DNA"/>
</dbReference>